<evidence type="ECO:0000256" key="1">
    <source>
        <dbReference type="SAM" id="MobiDB-lite"/>
    </source>
</evidence>
<accession>A0A016QL57</accession>
<keyword evidence="3" id="KW-1185">Reference proteome</keyword>
<name>A0A016QL57_9DEIO</name>
<comment type="caution">
    <text evidence="2">The sequence shown here is derived from an EMBL/GenBank/DDBJ whole genome shotgun (WGS) entry which is preliminary data.</text>
</comment>
<organism evidence="2 3">
    <name type="scientific">Deinococcus phoenicis</name>
    <dbReference type="NCBI Taxonomy" id="1476583"/>
    <lineage>
        <taxon>Bacteria</taxon>
        <taxon>Thermotogati</taxon>
        <taxon>Deinococcota</taxon>
        <taxon>Deinococci</taxon>
        <taxon>Deinococcales</taxon>
        <taxon>Deinococcaceae</taxon>
        <taxon>Deinococcus</taxon>
    </lineage>
</organism>
<dbReference type="RefSeq" id="WP_034360506.1">
    <property type="nucleotide sequence ID" value="NZ_JHAC01000077.1"/>
</dbReference>
<evidence type="ECO:0000313" key="2">
    <source>
        <dbReference type="EMBL" id="EYB66587.1"/>
    </source>
</evidence>
<dbReference type="PATRIC" id="fig|1476583.3.peg.3408"/>
<sequence>MANPNPTPRKPGEGEPWRPSIYLPREVGEAIRAATEGMSTQERSRALGRWLMLGWETERQFEQVMKKQ</sequence>
<reference evidence="2 3" key="1">
    <citation type="submission" date="2014-03" db="EMBL/GenBank/DDBJ databases">
        <title>Draft genome sequence of Deinococcus phoenicis 1P10ME.</title>
        <authorList>
            <person name="Stepanov V.G."/>
            <person name="Vaishampayan P."/>
            <person name="Venkateswaran K."/>
            <person name="Fox G.E."/>
        </authorList>
    </citation>
    <scope>NUCLEOTIDE SEQUENCE [LARGE SCALE GENOMIC DNA]</scope>
    <source>
        <strain evidence="2 3">1P10ME</strain>
    </source>
</reference>
<feature type="region of interest" description="Disordered" evidence="1">
    <location>
        <begin position="1"/>
        <end position="20"/>
    </location>
</feature>
<gene>
    <name evidence="2" type="ORF">DEIPH_ctg092orf0002</name>
</gene>
<protein>
    <submittedName>
        <fullName evidence="2">Uncharacterized protein</fullName>
    </submittedName>
</protein>
<evidence type="ECO:0000313" key="3">
    <source>
        <dbReference type="Proteomes" id="UP000020492"/>
    </source>
</evidence>
<dbReference type="STRING" id="1476583.DEIPH_ctg092orf0002"/>
<dbReference type="AlphaFoldDB" id="A0A016QL57"/>
<proteinExistence type="predicted"/>
<dbReference type="OrthoDB" id="72609at2"/>
<dbReference type="Proteomes" id="UP000020492">
    <property type="component" value="Unassembled WGS sequence"/>
</dbReference>
<dbReference type="EMBL" id="JHAC01000077">
    <property type="protein sequence ID" value="EYB66587.1"/>
    <property type="molecule type" value="Genomic_DNA"/>
</dbReference>